<feature type="compositionally biased region" description="Low complexity" evidence="2">
    <location>
        <begin position="117"/>
        <end position="130"/>
    </location>
</feature>
<dbReference type="PANTHER" id="PTHR11842">
    <property type="entry name" value="MITOTIC SPINDLE ASSEMBLY CHECKPOINT PROTEIN MAD2"/>
    <property type="match status" value="1"/>
</dbReference>
<dbReference type="Proteomes" id="UP001303647">
    <property type="component" value="Unassembled WGS sequence"/>
</dbReference>
<dbReference type="GO" id="GO:0003677">
    <property type="term" value="F:DNA binding"/>
    <property type="evidence" value="ECO:0007669"/>
    <property type="project" value="UniProtKB-KW"/>
</dbReference>
<evidence type="ECO:0000256" key="2">
    <source>
        <dbReference type="SAM" id="MobiDB-lite"/>
    </source>
</evidence>
<sequence length="333" mass="36336">MAPSQSDPSRPEEDSLPLDHSHILLTSFNSFLTVAIHNILYYRNIYPAPTFLSTKAYNLPVHQNRHPKVCTWIRNAVDAVAAQLSTGHVSRIAILIHSPYESTPSPAHDPSPSSEVSNPTLSTPSPQSLPASVPPGSVLERWLIDTSRFPSWPSAANANFNSSGEPTGPSATETAKGMRDFARVLARDARSEDARERHLAPDPRNPTFNWPDLDEQLRGALRRMASVAEGMPPLPVEGCTFTVAVELAEAGRAPIGYPQAWIPSEPNLQTKGRGRETAGEDIGGVRTRPIRAVEAGPLFFECWVEDSRAKDALMRMSETGKGEYQTQGSTQPV</sequence>
<proteinExistence type="inferred from homology"/>
<dbReference type="PROSITE" id="PS50815">
    <property type="entry name" value="HORMA"/>
    <property type="match status" value="1"/>
</dbReference>
<feature type="region of interest" description="Disordered" evidence="2">
    <location>
        <begin position="261"/>
        <end position="281"/>
    </location>
</feature>
<organism evidence="4 5">
    <name type="scientific">Corynascus novoguineensis</name>
    <dbReference type="NCBI Taxonomy" id="1126955"/>
    <lineage>
        <taxon>Eukaryota</taxon>
        <taxon>Fungi</taxon>
        <taxon>Dikarya</taxon>
        <taxon>Ascomycota</taxon>
        <taxon>Pezizomycotina</taxon>
        <taxon>Sordariomycetes</taxon>
        <taxon>Sordariomycetidae</taxon>
        <taxon>Sordariales</taxon>
        <taxon>Chaetomiaceae</taxon>
        <taxon>Corynascus</taxon>
    </lineage>
</organism>
<feature type="region of interest" description="Disordered" evidence="2">
    <location>
        <begin position="189"/>
        <end position="211"/>
    </location>
</feature>
<reference evidence="4" key="1">
    <citation type="journal article" date="2023" name="Mol. Phylogenet. Evol.">
        <title>Genome-scale phylogeny and comparative genomics of the fungal order Sordariales.</title>
        <authorList>
            <person name="Hensen N."/>
            <person name="Bonometti L."/>
            <person name="Westerberg I."/>
            <person name="Brannstrom I.O."/>
            <person name="Guillou S."/>
            <person name="Cros-Aarteil S."/>
            <person name="Calhoun S."/>
            <person name="Haridas S."/>
            <person name="Kuo A."/>
            <person name="Mondo S."/>
            <person name="Pangilinan J."/>
            <person name="Riley R."/>
            <person name="LaButti K."/>
            <person name="Andreopoulos B."/>
            <person name="Lipzen A."/>
            <person name="Chen C."/>
            <person name="Yan M."/>
            <person name="Daum C."/>
            <person name="Ng V."/>
            <person name="Clum A."/>
            <person name="Steindorff A."/>
            <person name="Ohm R.A."/>
            <person name="Martin F."/>
            <person name="Silar P."/>
            <person name="Natvig D.O."/>
            <person name="Lalanne C."/>
            <person name="Gautier V."/>
            <person name="Ament-Velasquez S.L."/>
            <person name="Kruys A."/>
            <person name="Hutchinson M.I."/>
            <person name="Powell A.J."/>
            <person name="Barry K."/>
            <person name="Miller A.N."/>
            <person name="Grigoriev I.V."/>
            <person name="Debuchy R."/>
            <person name="Gladieux P."/>
            <person name="Hiltunen Thoren M."/>
            <person name="Johannesson H."/>
        </authorList>
    </citation>
    <scope>NUCLEOTIDE SEQUENCE</scope>
    <source>
        <strain evidence="4">CBS 359.72</strain>
    </source>
</reference>
<feature type="domain" description="HORMA" evidence="3">
    <location>
        <begin position="22"/>
        <end position="304"/>
    </location>
</feature>
<dbReference type="InterPro" id="IPR036570">
    <property type="entry name" value="HORMA_dom_sf"/>
</dbReference>
<dbReference type="PANTHER" id="PTHR11842:SF10">
    <property type="entry name" value="MITOTIC SPINDLE ASSEMBLY CHECKPOINT PROTEIN MAD2B"/>
    <property type="match status" value="1"/>
</dbReference>
<evidence type="ECO:0000313" key="4">
    <source>
        <dbReference type="EMBL" id="KAK4248306.1"/>
    </source>
</evidence>
<dbReference type="Gene3D" id="3.30.900.10">
    <property type="entry name" value="HORMA domain"/>
    <property type="match status" value="1"/>
</dbReference>
<dbReference type="AlphaFoldDB" id="A0AAN7CUU2"/>
<keyword evidence="4" id="KW-0238">DNA-binding</keyword>
<evidence type="ECO:0000259" key="3">
    <source>
        <dbReference type="PROSITE" id="PS50815"/>
    </source>
</evidence>
<reference evidence="4" key="2">
    <citation type="submission" date="2023-05" db="EMBL/GenBank/DDBJ databases">
        <authorList>
            <consortium name="Lawrence Berkeley National Laboratory"/>
            <person name="Steindorff A."/>
            <person name="Hensen N."/>
            <person name="Bonometti L."/>
            <person name="Westerberg I."/>
            <person name="Brannstrom I.O."/>
            <person name="Guillou S."/>
            <person name="Cros-Aarteil S."/>
            <person name="Calhoun S."/>
            <person name="Haridas S."/>
            <person name="Kuo A."/>
            <person name="Mondo S."/>
            <person name="Pangilinan J."/>
            <person name="Riley R."/>
            <person name="Labutti K."/>
            <person name="Andreopoulos B."/>
            <person name="Lipzen A."/>
            <person name="Chen C."/>
            <person name="Yanf M."/>
            <person name="Daum C."/>
            <person name="Ng V."/>
            <person name="Clum A."/>
            <person name="Ohm R."/>
            <person name="Martin F."/>
            <person name="Silar P."/>
            <person name="Natvig D."/>
            <person name="Lalanne C."/>
            <person name="Gautier V."/>
            <person name="Ament-Velasquez S.L."/>
            <person name="Kruys A."/>
            <person name="Hutchinson M.I."/>
            <person name="Powell A.J."/>
            <person name="Barry K."/>
            <person name="Miller A.N."/>
            <person name="Grigoriev I.V."/>
            <person name="Debuchy R."/>
            <person name="Gladieux P."/>
            <person name="Thoren M.H."/>
            <person name="Johannesson H."/>
        </authorList>
    </citation>
    <scope>NUCLEOTIDE SEQUENCE</scope>
    <source>
        <strain evidence="4">CBS 359.72</strain>
    </source>
</reference>
<comment type="similarity">
    <text evidence="1">Belongs to the MAD2 family.</text>
</comment>
<keyword evidence="5" id="KW-1185">Reference proteome</keyword>
<feature type="compositionally biased region" description="Polar residues" evidence="2">
    <location>
        <begin position="155"/>
        <end position="173"/>
    </location>
</feature>
<evidence type="ECO:0000256" key="1">
    <source>
        <dbReference type="ARBA" id="ARBA00010348"/>
    </source>
</evidence>
<feature type="region of interest" description="Disordered" evidence="2">
    <location>
        <begin position="155"/>
        <end position="174"/>
    </location>
</feature>
<gene>
    <name evidence="4" type="ORF">C7999DRAFT_13721</name>
</gene>
<evidence type="ECO:0000313" key="5">
    <source>
        <dbReference type="Proteomes" id="UP001303647"/>
    </source>
</evidence>
<dbReference type="EMBL" id="MU857639">
    <property type="protein sequence ID" value="KAK4248306.1"/>
    <property type="molecule type" value="Genomic_DNA"/>
</dbReference>
<dbReference type="Pfam" id="PF02301">
    <property type="entry name" value="HORMA"/>
    <property type="match status" value="1"/>
</dbReference>
<comment type="caution">
    <text evidence="4">The sequence shown here is derived from an EMBL/GenBank/DDBJ whole genome shotgun (WGS) entry which is preliminary data.</text>
</comment>
<dbReference type="InterPro" id="IPR045091">
    <property type="entry name" value="Mad2-like"/>
</dbReference>
<dbReference type="SUPFAM" id="SSF56019">
    <property type="entry name" value="The spindle assembly checkpoint protein mad2"/>
    <property type="match status" value="1"/>
</dbReference>
<name>A0AAN7CUU2_9PEZI</name>
<feature type="compositionally biased region" description="Polar residues" evidence="2">
    <location>
        <begin position="101"/>
        <end position="116"/>
    </location>
</feature>
<dbReference type="GO" id="GO:0016035">
    <property type="term" value="C:zeta DNA polymerase complex"/>
    <property type="evidence" value="ECO:0007669"/>
    <property type="project" value="TreeGrafter"/>
</dbReference>
<feature type="compositionally biased region" description="Basic and acidic residues" evidence="2">
    <location>
        <begin position="189"/>
        <end position="201"/>
    </location>
</feature>
<accession>A0AAN7CUU2</accession>
<protein>
    <submittedName>
        <fullName evidence="4">DNA-binding protein</fullName>
    </submittedName>
</protein>
<feature type="region of interest" description="Disordered" evidence="2">
    <location>
        <begin position="101"/>
        <end position="134"/>
    </location>
</feature>
<dbReference type="InterPro" id="IPR003511">
    <property type="entry name" value="HORMA_dom"/>
</dbReference>